<dbReference type="Proteomes" id="UP000182544">
    <property type="component" value="Unassembled WGS sequence"/>
</dbReference>
<dbReference type="RefSeq" id="WP_072402402.1">
    <property type="nucleotide sequence ID" value="NZ_FPKV01000002.1"/>
</dbReference>
<gene>
    <name evidence="1" type="ORF">SAMN05428642_1021081</name>
</gene>
<sequence>MLKLYTDTKFLTEAYRKKVFPLLFDLHFLKNTELLSYYKLVDEVEKSDIVVFPIDYSQFIKFREAFKSLLQLAKKHDKPIWIYTGSDYGFTTYIKNSYTFRLGGFDSKLNDTTFIMPSFVNDPYISYLSNGFSVLEQENQLSIGFVGHAKSGVLKYLKEFLSHLKYKLKRWLGLILADAQPFYPSSIKRAGYLHKLQLSKALKTNFILRNNYRAGVQTEAYKQKSTQEFYNNIFNNAYIFCSRGVGNFSVRFYETLAVGRIPVLLNTDCRLPLNDSIDWSKHIILLDDRKKESLEQQIVAFHNSKSNEAFKELQKSNRKLWETHLMRPSYFIKIHDAFLNS</sequence>
<evidence type="ECO:0000313" key="1">
    <source>
        <dbReference type="EMBL" id="SFZ92928.1"/>
    </source>
</evidence>
<protein>
    <submittedName>
        <fullName evidence="1">Exostosin family protein</fullName>
    </submittedName>
</protein>
<name>A0A1K2IL35_9FLAO</name>
<evidence type="ECO:0000313" key="2">
    <source>
        <dbReference type="Proteomes" id="UP000182544"/>
    </source>
</evidence>
<dbReference type="AlphaFoldDB" id="A0A1K2IL35"/>
<reference evidence="1 2" key="1">
    <citation type="submission" date="2016-10" db="EMBL/GenBank/DDBJ databases">
        <authorList>
            <person name="de Groot N.N."/>
        </authorList>
    </citation>
    <scope>NUCLEOTIDE SEQUENCE [LARGE SCALE GENOMIC DNA]</scope>
    <source>
        <strain evidence="1 2">DSM 18180</strain>
    </source>
</reference>
<dbReference type="STRING" id="369401.SAMN05428642_1021081"/>
<accession>A0A1K2IL35</accession>
<keyword evidence="2" id="KW-1185">Reference proteome</keyword>
<proteinExistence type="predicted"/>
<dbReference type="OrthoDB" id="1416011at2"/>
<organism evidence="1 2">
    <name type="scientific">Flaviramulus basaltis</name>
    <dbReference type="NCBI Taxonomy" id="369401"/>
    <lineage>
        <taxon>Bacteria</taxon>
        <taxon>Pseudomonadati</taxon>
        <taxon>Bacteroidota</taxon>
        <taxon>Flavobacteriia</taxon>
        <taxon>Flavobacteriales</taxon>
        <taxon>Flavobacteriaceae</taxon>
        <taxon>Flaviramulus</taxon>
    </lineage>
</organism>
<dbReference type="EMBL" id="FPKV01000002">
    <property type="protein sequence ID" value="SFZ92928.1"/>
    <property type="molecule type" value="Genomic_DNA"/>
</dbReference>